<evidence type="ECO:0000313" key="2">
    <source>
        <dbReference type="Proteomes" id="UP000246250"/>
    </source>
</evidence>
<proteinExistence type="predicted"/>
<dbReference type="GeneID" id="77935218"/>
<protein>
    <submittedName>
        <fullName evidence="1">Uncharacterized protein</fullName>
    </submittedName>
</protein>
<sequence>MEKDLENIVRRNDAFSNSDKRVFWYRGEKWSSRIMFIEQGTPRLHEELHAVMDKYVDERNYIRNVEGPLVSGFLRCILNHSKDAREMLSLIPVSLQDPIMGLLKDTFDEIPCLSTDQVAEIVKAPKNATEALKTRMMRNMLEG</sequence>
<organism evidence="1 2">
    <name type="scientific">Pseudomonas phage 98PfluR60PP</name>
    <dbReference type="NCBI Taxonomy" id="2163965"/>
    <lineage>
        <taxon>Viruses</taxon>
        <taxon>Duplodnaviria</taxon>
        <taxon>Heunggongvirae</taxon>
        <taxon>Uroviricota</taxon>
        <taxon>Caudoviricetes</taxon>
        <taxon>Schitoviridae</taxon>
        <taxon>Littlefixvirus</taxon>
        <taxon>Littlefixvirus 98Pflur60pp</taxon>
    </lineage>
</organism>
<evidence type="ECO:0000313" key="1">
    <source>
        <dbReference type="EMBL" id="AWH15446.1"/>
    </source>
</evidence>
<dbReference type="EMBL" id="MH179480">
    <property type="protein sequence ID" value="AWH15446.1"/>
    <property type="molecule type" value="Genomic_DNA"/>
</dbReference>
<keyword evidence="2" id="KW-1185">Reference proteome</keyword>
<accession>A0A2S1PFU8</accession>
<dbReference type="Proteomes" id="UP000246250">
    <property type="component" value="Segment"/>
</dbReference>
<dbReference type="RefSeq" id="YP_010659250.1">
    <property type="nucleotide sequence ID" value="NC_070866.1"/>
</dbReference>
<name>A0A2S1PFU8_9CAUD</name>
<reference evidence="1 2" key="1">
    <citation type="submission" date="2018-04" db="EMBL/GenBank/DDBJ databases">
        <title>Complete genome sequences of new Aeromonas and Pseudomonas phages promising in phage therapy dedicated to aquaculture.</title>
        <authorList>
            <person name="Kolsut J."/>
            <person name="Wojcik E."/>
            <person name="Wojtasik A."/>
            <person name="Dastych J."/>
        </authorList>
    </citation>
    <scope>NUCLEOTIDE SEQUENCE [LARGE SCALE GENOMIC DNA]</scope>
</reference>
<dbReference type="KEGG" id="vg:77935218"/>